<dbReference type="AlphaFoldDB" id="A0A835BZA0"/>
<feature type="compositionally biased region" description="Low complexity" evidence="1">
    <location>
        <begin position="625"/>
        <end position="643"/>
    </location>
</feature>
<proteinExistence type="predicted"/>
<dbReference type="EMBL" id="JACEFO010001700">
    <property type="protein sequence ID" value="KAF8720106.1"/>
    <property type="molecule type" value="Genomic_DNA"/>
</dbReference>
<comment type="caution">
    <text evidence="2">The sequence shown here is derived from an EMBL/GenBank/DDBJ whole genome shotgun (WGS) entry which is preliminary data.</text>
</comment>
<protein>
    <submittedName>
        <fullName evidence="2">Uncharacterized protein</fullName>
    </submittedName>
</protein>
<sequence>MSSQLGSEVELARLACEPPCRVIKSQVARFFARYTVAGIRTHNLPHAPAMSSNAAGSWLEPAVLMSPQRSRFQPPTGCDDYEPAALPSPLITAAGGQQQELVVPLPEGARAAALGELAVQPSRELAPSSLGSSPHCRLEGLACGSSPSQAGAKPRPPPPRLAPSWGPRGAARGESSWGAVPPGDGARRQGLEEARGVFGRGGGGSTSARKEESGERISAPIAIPNNIIIEVVEASHDATTAASSYPRTKVFYTRSCRPLLYSTLHYPIIHIFHPPPSPEPCAHSTPPTELAASDKPDVVLGDGTGMCLDDGEPTVTPCTAGSTLTWTGGYFHGPRAHQHLVLLRLLTGAGGGAGLPFKIRSQDAFGATVLAEGTDATGALYWVHALLCKPTAPQQRCHCHVGPLTEVLLLHRTLQSTLDSLWIHACFAANGKRYHRGTQPLRSALARSAPGRRSAATWPASGGDRAELAEPRRRVALVLARLSKPAAPTSRFAPRERRRGRARAAQSLSAADSLLTPRQDALQRIFHSLTRQSSTPNPARALLELGASMVRHVVHHSSRTLPRQHHSIEPLTLSPSSRTSPVHSLALAPVVFNLQPRGPSRASRPNSSSNRIFPQIRISGRRSTRTSSPYFEPSPRSTEPSTSFAESTTLAGIELTVAAPPPHVAGELRASPGLPTATNRLVVSPWFFSPTSPTLSRRRLAGATPATSRGSLFIVFLFPGFPVKKSGTCSRKGAVADGFYHLIPADGEGTPENGAGEGTIDPEANPQLAQEGKPRSIT</sequence>
<evidence type="ECO:0000313" key="3">
    <source>
        <dbReference type="Proteomes" id="UP000636709"/>
    </source>
</evidence>
<feature type="compositionally biased region" description="Low complexity" evidence="1">
    <location>
        <begin position="596"/>
        <end position="611"/>
    </location>
</feature>
<dbReference type="PANTHER" id="PTHR33703">
    <property type="entry name" value="OS07G0691300 PROTEIN"/>
    <property type="match status" value="1"/>
</dbReference>
<dbReference type="InterPro" id="IPR009798">
    <property type="entry name" value="Wun1-like"/>
</dbReference>
<accession>A0A835BZA0</accession>
<dbReference type="PANTHER" id="PTHR33703:SF9">
    <property type="entry name" value="OS05G0342000 PROTEIN"/>
    <property type="match status" value="1"/>
</dbReference>
<feature type="compositionally biased region" description="Basic and acidic residues" evidence="1">
    <location>
        <begin position="185"/>
        <end position="195"/>
    </location>
</feature>
<feature type="compositionally biased region" description="Low complexity" evidence="1">
    <location>
        <begin position="570"/>
        <end position="580"/>
    </location>
</feature>
<dbReference type="Proteomes" id="UP000636709">
    <property type="component" value="Unassembled WGS sequence"/>
</dbReference>
<reference evidence="2" key="1">
    <citation type="submission" date="2020-07" db="EMBL/GenBank/DDBJ databases">
        <title>Genome sequence and genetic diversity analysis of an under-domesticated orphan crop, white fonio (Digitaria exilis).</title>
        <authorList>
            <person name="Bennetzen J.L."/>
            <person name="Chen S."/>
            <person name="Ma X."/>
            <person name="Wang X."/>
            <person name="Yssel A.E.J."/>
            <person name="Chaluvadi S.R."/>
            <person name="Johnson M."/>
            <person name="Gangashetty P."/>
            <person name="Hamidou F."/>
            <person name="Sanogo M.D."/>
            <person name="Zwaenepoel A."/>
            <person name="Wallace J."/>
            <person name="Van De Peer Y."/>
            <person name="Van Deynze A."/>
        </authorList>
    </citation>
    <scope>NUCLEOTIDE SEQUENCE</scope>
    <source>
        <tissue evidence="2">Leaves</tissue>
    </source>
</reference>
<organism evidence="2 3">
    <name type="scientific">Digitaria exilis</name>
    <dbReference type="NCBI Taxonomy" id="1010633"/>
    <lineage>
        <taxon>Eukaryota</taxon>
        <taxon>Viridiplantae</taxon>
        <taxon>Streptophyta</taxon>
        <taxon>Embryophyta</taxon>
        <taxon>Tracheophyta</taxon>
        <taxon>Spermatophyta</taxon>
        <taxon>Magnoliopsida</taxon>
        <taxon>Liliopsida</taxon>
        <taxon>Poales</taxon>
        <taxon>Poaceae</taxon>
        <taxon>PACMAD clade</taxon>
        <taxon>Panicoideae</taxon>
        <taxon>Panicodae</taxon>
        <taxon>Paniceae</taxon>
        <taxon>Anthephorinae</taxon>
        <taxon>Digitaria</taxon>
    </lineage>
</organism>
<feature type="region of interest" description="Disordered" evidence="1">
    <location>
        <begin position="443"/>
        <end position="465"/>
    </location>
</feature>
<feature type="region of interest" description="Disordered" evidence="1">
    <location>
        <begin position="125"/>
        <end position="217"/>
    </location>
</feature>
<evidence type="ECO:0000313" key="2">
    <source>
        <dbReference type="EMBL" id="KAF8720106.1"/>
    </source>
</evidence>
<feature type="region of interest" description="Disordered" evidence="1">
    <location>
        <begin position="557"/>
        <end position="580"/>
    </location>
</feature>
<evidence type="ECO:0000256" key="1">
    <source>
        <dbReference type="SAM" id="MobiDB-lite"/>
    </source>
</evidence>
<gene>
    <name evidence="2" type="ORF">HU200_024885</name>
</gene>
<feature type="region of interest" description="Disordered" evidence="1">
    <location>
        <begin position="746"/>
        <end position="778"/>
    </location>
</feature>
<feature type="region of interest" description="Disordered" evidence="1">
    <location>
        <begin position="596"/>
        <end position="645"/>
    </location>
</feature>
<keyword evidence="3" id="KW-1185">Reference proteome</keyword>
<name>A0A835BZA0_9POAL</name>